<sequence>MYFRGVRPENSEIRLLRHRPTSASTTLLDFECTIVSLNFPPPYHAISYSLSSPTGTTPFAVTINGHRCCISGSLHFALAQVHAVGGSDMWLWVHALCVNTDDPNERNWQVAQMQSVFASADSVFFCIGPAANDSDYLFDCLVPWGRQAADAEVYPGHNFFFNDSHKDITLSSFTSQARNFIRSLVNTEEVYAERLHAAISALSRRPNWKRCWIIQELALAKRGVLLCGDKVMQLHHFYAVMRALARVHAWRGEAPPLGDGYVFIPSSANNAMLGADGRVVCIDGHMVCMNSNTTLHWFLTHWASTSEVLNYTGPFYQATDPRDIIFGFLGAASDRASLGLTIDYSKTIRDVYTAATVAMFRADPRQVILELASFPKDVGGLPTWVPDWSRIGRLGIQDPLSKDNSFHLFRAPQTLSHLSILDGHILQRHGFVCGVVRRAFRLVDSSHGMERQASALSSALEHDRAACVEDMLEFVRLYAPDTVYGSAETPETPETRIWRTITADLRRPAALLEGYHECCYMLLHLEPMSARELSAVAIAWIQTFPEARQDDPLQRQVDASTEAAQKNAKELTRNRTLFVTEDGRTGLGPYLTRPGDVVAALVGSTVPVLLRPDDGCLYQYLGQAFVEDMMNGQLDEDEYRNQVFNLV</sequence>
<name>A0A545UPW6_9HYPO</name>
<evidence type="ECO:0000313" key="3">
    <source>
        <dbReference type="Proteomes" id="UP000315783"/>
    </source>
</evidence>
<dbReference type="InterPro" id="IPR010730">
    <property type="entry name" value="HET"/>
</dbReference>
<comment type="caution">
    <text evidence="2">The sequence shown here is derived from an EMBL/GenBank/DDBJ whole genome shotgun (WGS) entry which is preliminary data.</text>
</comment>
<gene>
    <name evidence="2" type="ORF">IF1G_10004</name>
</gene>
<feature type="domain" description="Heterokaryon incompatibility" evidence="1">
    <location>
        <begin position="43"/>
        <end position="216"/>
    </location>
</feature>
<proteinExistence type="predicted"/>
<dbReference type="Pfam" id="PF06985">
    <property type="entry name" value="HET"/>
    <property type="match status" value="1"/>
</dbReference>
<organism evidence="2 3">
    <name type="scientific">Cordyceps javanica</name>
    <dbReference type="NCBI Taxonomy" id="43265"/>
    <lineage>
        <taxon>Eukaryota</taxon>
        <taxon>Fungi</taxon>
        <taxon>Dikarya</taxon>
        <taxon>Ascomycota</taxon>
        <taxon>Pezizomycotina</taxon>
        <taxon>Sordariomycetes</taxon>
        <taxon>Hypocreomycetidae</taxon>
        <taxon>Hypocreales</taxon>
        <taxon>Cordycipitaceae</taxon>
        <taxon>Cordyceps</taxon>
    </lineage>
</organism>
<dbReference type="PANTHER" id="PTHR24148">
    <property type="entry name" value="ANKYRIN REPEAT DOMAIN-CONTAINING PROTEIN 39 HOMOLOG-RELATED"/>
    <property type="match status" value="1"/>
</dbReference>
<dbReference type="STRING" id="43265.A0A545UPW6"/>
<keyword evidence="3" id="KW-1185">Reference proteome</keyword>
<dbReference type="Pfam" id="PF26639">
    <property type="entry name" value="Het-6_barrel"/>
    <property type="match status" value="1"/>
</dbReference>
<accession>A0A545UPW6</accession>
<dbReference type="InterPro" id="IPR052895">
    <property type="entry name" value="HetReg/Transcr_Mod"/>
</dbReference>
<dbReference type="PANTHER" id="PTHR24148:SF73">
    <property type="entry name" value="HET DOMAIN PROTEIN (AFU_ORTHOLOGUE AFUA_8G01020)"/>
    <property type="match status" value="1"/>
</dbReference>
<reference evidence="2 3" key="1">
    <citation type="journal article" date="2019" name="Appl. Microbiol. Biotechnol.">
        <title>Genome sequence of Isaria javanica and comparative genome analysis insights into family S53 peptidase evolution in fungal entomopathogens.</title>
        <authorList>
            <person name="Lin R."/>
            <person name="Zhang X."/>
            <person name="Xin B."/>
            <person name="Zou M."/>
            <person name="Gao Y."/>
            <person name="Qin F."/>
            <person name="Hu Q."/>
            <person name="Xie B."/>
            <person name="Cheng X."/>
        </authorList>
    </citation>
    <scope>NUCLEOTIDE SEQUENCE [LARGE SCALE GENOMIC DNA]</scope>
    <source>
        <strain evidence="2 3">IJ1G</strain>
    </source>
</reference>
<evidence type="ECO:0000313" key="2">
    <source>
        <dbReference type="EMBL" id="TQV91505.1"/>
    </source>
</evidence>
<protein>
    <submittedName>
        <fullName evidence="2">HET domain-containing protein</fullName>
    </submittedName>
</protein>
<dbReference type="AlphaFoldDB" id="A0A545UPW6"/>
<evidence type="ECO:0000259" key="1">
    <source>
        <dbReference type="Pfam" id="PF06985"/>
    </source>
</evidence>
<dbReference type="Proteomes" id="UP000315783">
    <property type="component" value="Unassembled WGS sequence"/>
</dbReference>
<dbReference type="EMBL" id="SPUK01000019">
    <property type="protein sequence ID" value="TQV91505.1"/>
    <property type="molecule type" value="Genomic_DNA"/>
</dbReference>